<sequence>MRLAPFAAIVLTSALAGCGVAPDTREPAARAPTSGSGSANWERPQARQCVTELGRSGSQFAPLPDRMYGAGCSTLDSVQLDRVGGDLGPLTVTNLGPLACPLANDFAAWARYGVDRAARQILGSPLVRIETMGSYSCRNVAGTGRLSAHSRAEAVDIGAFLLADGRRISVRDGWNASAKEREFLRVVHRSACKRFGTVLGPDYNAAHHDHLHLEQGDGSFCR</sequence>
<dbReference type="EMBL" id="WTYC01000001">
    <property type="protein sequence ID" value="MXO47048.1"/>
    <property type="molecule type" value="Genomic_DNA"/>
</dbReference>
<proteinExistence type="predicted"/>
<reference evidence="4 5" key="1">
    <citation type="submission" date="2019-12" db="EMBL/GenBank/DDBJ databases">
        <title>Genomic-based taxomic classification of the family Erythrobacteraceae.</title>
        <authorList>
            <person name="Xu L."/>
        </authorList>
    </citation>
    <scope>NUCLEOTIDE SEQUENCE [LARGE SCALE GENOMIC DNA]</scope>
    <source>
        <strain evidence="4 5">DSM 17792</strain>
    </source>
</reference>
<organism evidence="4 5">
    <name type="scientific">Qipengyuania vulgaris</name>
    <dbReference type="NCBI Taxonomy" id="291985"/>
    <lineage>
        <taxon>Bacteria</taxon>
        <taxon>Pseudomonadati</taxon>
        <taxon>Pseudomonadota</taxon>
        <taxon>Alphaproteobacteria</taxon>
        <taxon>Sphingomonadales</taxon>
        <taxon>Erythrobacteraceae</taxon>
        <taxon>Qipengyuania</taxon>
    </lineage>
</organism>
<dbReference type="AlphaFoldDB" id="A0A844XPU2"/>
<evidence type="ECO:0000259" key="3">
    <source>
        <dbReference type="Pfam" id="PF06904"/>
    </source>
</evidence>
<dbReference type="Pfam" id="PF06904">
    <property type="entry name" value="Extensin-like_C"/>
    <property type="match status" value="1"/>
</dbReference>
<evidence type="ECO:0000256" key="2">
    <source>
        <dbReference type="SAM" id="SignalP"/>
    </source>
</evidence>
<feature type="chain" id="PRO_5032816843" evidence="2">
    <location>
        <begin position="17"/>
        <end position="222"/>
    </location>
</feature>
<evidence type="ECO:0000313" key="4">
    <source>
        <dbReference type="EMBL" id="MXO47048.1"/>
    </source>
</evidence>
<protein>
    <submittedName>
        <fullName evidence="4">Extensin</fullName>
    </submittedName>
</protein>
<dbReference type="OrthoDB" id="9809788at2"/>
<evidence type="ECO:0000313" key="5">
    <source>
        <dbReference type="Proteomes" id="UP000448199"/>
    </source>
</evidence>
<keyword evidence="2" id="KW-0732">Signal</keyword>
<feature type="domain" description="Extensin-like C-terminal" evidence="3">
    <location>
        <begin position="48"/>
        <end position="222"/>
    </location>
</feature>
<feature type="signal peptide" evidence="2">
    <location>
        <begin position="1"/>
        <end position="16"/>
    </location>
</feature>
<accession>A0A844XPU2</accession>
<dbReference type="InterPro" id="IPR009683">
    <property type="entry name" value="Extensin-like_C"/>
</dbReference>
<evidence type="ECO:0000256" key="1">
    <source>
        <dbReference type="SAM" id="MobiDB-lite"/>
    </source>
</evidence>
<feature type="region of interest" description="Disordered" evidence="1">
    <location>
        <begin position="22"/>
        <end position="45"/>
    </location>
</feature>
<dbReference type="RefSeq" id="WP_160726650.1">
    <property type="nucleotide sequence ID" value="NZ_WTYC01000001.1"/>
</dbReference>
<dbReference type="Proteomes" id="UP000448199">
    <property type="component" value="Unassembled WGS sequence"/>
</dbReference>
<gene>
    <name evidence="4" type="ORF">GRI69_02075</name>
</gene>
<comment type="caution">
    <text evidence="4">The sequence shown here is derived from an EMBL/GenBank/DDBJ whole genome shotgun (WGS) entry which is preliminary data.</text>
</comment>
<keyword evidence="5" id="KW-1185">Reference proteome</keyword>
<name>A0A844XPU2_9SPHN</name>
<dbReference type="PROSITE" id="PS51257">
    <property type="entry name" value="PROKAR_LIPOPROTEIN"/>
    <property type="match status" value="1"/>
</dbReference>